<dbReference type="OrthoDB" id="9813638at2"/>
<gene>
    <name evidence="2" type="ORF">EJA10_10450</name>
</gene>
<dbReference type="PANTHER" id="PTHR45947">
    <property type="entry name" value="SULFOQUINOVOSYL TRANSFERASE SQD2"/>
    <property type="match status" value="1"/>
</dbReference>
<evidence type="ECO:0000313" key="2">
    <source>
        <dbReference type="EMBL" id="RSD26962.1"/>
    </source>
</evidence>
<evidence type="ECO:0000259" key="1">
    <source>
        <dbReference type="Pfam" id="PF00534"/>
    </source>
</evidence>
<organism evidence="2 3">
    <name type="scientific">Mesobacillus subterraneus</name>
    <dbReference type="NCBI Taxonomy" id="285983"/>
    <lineage>
        <taxon>Bacteria</taxon>
        <taxon>Bacillati</taxon>
        <taxon>Bacillota</taxon>
        <taxon>Bacilli</taxon>
        <taxon>Bacillales</taxon>
        <taxon>Bacillaceae</taxon>
        <taxon>Mesobacillus</taxon>
    </lineage>
</organism>
<protein>
    <submittedName>
        <fullName evidence="2">Glycosyltransferase</fullName>
    </submittedName>
</protein>
<name>A0A427TRD3_9BACI</name>
<feature type="domain" description="Glycosyl transferase family 1" evidence="1">
    <location>
        <begin position="214"/>
        <end position="364"/>
    </location>
</feature>
<keyword evidence="2" id="KW-0808">Transferase</keyword>
<dbReference type="GO" id="GO:0016757">
    <property type="term" value="F:glycosyltransferase activity"/>
    <property type="evidence" value="ECO:0007669"/>
    <property type="project" value="InterPro"/>
</dbReference>
<dbReference type="InterPro" id="IPR001296">
    <property type="entry name" value="Glyco_trans_1"/>
</dbReference>
<evidence type="ECO:0000313" key="3">
    <source>
        <dbReference type="Proteomes" id="UP000279911"/>
    </source>
</evidence>
<reference evidence="3" key="1">
    <citation type="submission" date="2018-12" db="EMBL/GenBank/DDBJ databases">
        <title>Bacillus chawlae sp. nov., Bacillus glennii sp. nov., and Bacillus saganii sp. nov. Isolated from the Vehicle Assembly Building at Kennedy Space Center where the Viking Spacecraft were Assembled.</title>
        <authorList>
            <person name="Seuylemezian A."/>
            <person name="Vaishampayan P."/>
        </authorList>
    </citation>
    <scope>NUCLEOTIDE SEQUENCE [LARGE SCALE GENOMIC DNA]</scope>
    <source>
        <strain evidence="3">DSM 13966</strain>
    </source>
</reference>
<dbReference type="InterPro" id="IPR050194">
    <property type="entry name" value="Glycosyltransferase_grp1"/>
</dbReference>
<dbReference type="Proteomes" id="UP000279911">
    <property type="component" value="Unassembled WGS sequence"/>
</dbReference>
<proteinExistence type="predicted"/>
<comment type="caution">
    <text evidence="2">The sequence shown here is derived from an EMBL/GenBank/DDBJ whole genome shotgun (WGS) entry which is preliminary data.</text>
</comment>
<dbReference type="EMBL" id="RSFW01000013">
    <property type="protein sequence ID" value="RSD26962.1"/>
    <property type="molecule type" value="Genomic_DNA"/>
</dbReference>
<dbReference type="Gene3D" id="3.40.50.2000">
    <property type="entry name" value="Glycogen Phosphorylase B"/>
    <property type="match status" value="2"/>
</dbReference>
<dbReference type="AlphaFoldDB" id="A0A427TRD3"/>
<sequence>MELLVAADSLFLRTPDGRYWCKTIYGYKFWVRYLTVFDDVVIVSRTKSADFSEVEGYLQVNGPHVTVAELPYMRGMKQYITHYFKFRKAARDAVKNAECALIRLPSVSAFMVLKYFKKLGKPYALEVVADPFDAYASNKIAQFLYTWKLKEAVRKANGVSYVTQKYLQSKYPSSASIYGNSNAFFESYYSTIDLPVTYLTHPRGYTTEKKENFTIVHTANSINNDNKGHETLIKILKKLREKKYKVNVVFIGDGSRRPYFERISEELGVKDHITFTGLLSSSQKVRETLLQGDLFVFPTKAEGLPRAIIEAMAVGLPCLSTPVNGIPELLNKENLYDPLDVDGFTNKIIELLNSPEKLELMSKENVAKAREYTIDKITIRRNEFYESLKRLAIKINN</sequence>
<dbReference type="Pfam" id="PF00534">
    <property type="entry name" value="Glycos_transf_1"/>
    <property type="match status" value="1"/>
</dbReference>
<dbReference type="RefSeq" id="WP_125479953.1">
    <property type="nucleotide sequence ID" value="NZ_RSFW01000013.1"/>
</dbReference>
<dbReference type="SUPFAM" id="SSF53756">
    <property type="entry name" value="UDP-Glycosyltransferase/glycogen phosphorylase"/>
    <property type="match status" value="1"/>
</dbReference>
<accession>A0A427TRD3</accession>
<dbReference type="CDD" id="cd03801">
    <property type="entry name" value="GT4_PimA-like"/>
    <property type="match status" value="1"/>
</dbReference>
<dbReference type="PANTHER" id="PTHR45947:SF14">
    <property type="entry name" value="SLL1723 PROTEIN"/>
    <property type="match status" value="1"/>
</dbReference>